<dbReference type="EMBL" id="CP092085">
    <property type="protein sequence ID" value="UUN99167.1"/>
    <property type="molecule type" value="Genomic_DNA"/>
</dbReference>
<dbReference type="Proteomes" id="UP000644140">
    <property type="component" value="Chromosome"/>
</dbReference>
<dbReference type="AlphaFoldDB" id="A0A3R9ZHK5"/>
<proteinExistence type="predicted"/>
<evidence type="ECO:0000313" key="2">
    <source>
        <dbReference type="Proteomes" id="UP000644140"/>
    </source>
</evidence>
<accession>A0A3R9ZHK5</accession>
<sequence>MNSQTELDALSASVSTPTVSARAKSTPSLLKYRFMIFYRFALAILGGYLLASLSAMVIAKTFADYRASAAMASTLLAFCIHCAAFIWVFMVNKTFKASLGIVVPCIILLIILKMMGN</sequence>
<protein>
    <submittedName>
        <fullName evidence="1">Uncharacterized protein</fullName>
    </submittedName>
</protein>
<name>A0A3R9ZHK5_ACIBZ</name>
<dbReference type="KEGG" id="aber:BSR55_14830"/>
<evidence type="ECO:0000313" key="1">
    <source>
        <dbReference type="EMBL" id="UUN99167.1"/>
    </source>
</evidence>
<gene>
    <name evidence="1" type="ORF">I9054_006870</name>
</gene>
<organism evidence="1 2">
    <name type="scientific">Acinetobacter bereziniae</name>
    <name type="common">Acinetobacter genomosp. 10</name>
    <dbReference type="NCBI Taxonomy" id="106648"/>
    <lineage>
        <taxon>Bacteria</taxon>
        <taxon>Pseudomonadati</taxon>
        <taxon>Pseudomonadota</taxon>
        <taxon>Gammaproteobacteria</taxon>
        <taxon>Moraxellales</taxon>
        <taxon>Moraxellaceae</taxon>
        <taxon>Acinetobacter</taxon>
    </lineage>
</organism>
<dbReference type="RefSeq" id="WP_042087625.1">
    <property type="nucleotide sequence ID" value="NZ_BKEF01000018.1"/>
</dbReference>
<reference evidence="1" key="1">
    <citation type="submission" date="2022-02" db="EMBL/GenBank/DDBJ databases">
        <title>Characterization of Tn125 harboring carbapenem-resistant Acinetobacter bereziniae clinical isolates.</title>
        <authorList>
            <person name="Wong N.-K."/>
            <person name="Pan Q."/>
        </authorList>
    </citation>
    <scope>NUCLEOTIDE SEQUENCE</scope>
    <source>
        <strain evidence="1">GD03393</strain>
    </source>
</reference>